<keyword evidence="3" id="KW-0547">Nucleotide-binding</keyword>
<dbReference type="EMBL" id="KY629617">
    <property type="protein sequence ID" value="AST08839.1"/>
    <property type="molecule type" value="Genomic_DNA"/>
</dbReference>
<reference evidence="5" key="1">
    <citation type="journal article" date="2017" name="Sci. Rep.">
        <title>Multiple origins of endosymbionts in Chlorellaceae with no reductive effects on the plastid or mitochondrial genomes.</title>
        <authorList>
            <person name="Fan W."/>
            <person name="Guo W."/>
            <person name="Van Etten J.L."/>
            <person name="Mower J.P."/>
        </authorList>
    </citation>
    <scope>NUCLEOTIDE SEQUENCE</scope>
</reference>
<dbReference type="EC" id="2.1.3.15" evidence="3"/>
<dbReference type="GO" id="GO:0008270">
    <property type="term" value="F:zinc ion binding"/>
    <property type="evidence" value="ECO:0007669"/>
    <property type="project" value="UniProtKB-UniRule"/>
</dbReference>
<keyword evidence="3" id="KW-0863">Zinc-finger</keyword>
<evidence type="ECO:0000313" key="5">
    <source>
        <dbReference type="EMBL" id="AST08839.1"/>
    </source>
</evidence>
<dbReference type="InterPro" id="IPR000438">
    <property type="entry name" value="Acetyl_CoA_COase_Trfase_b_su"/>
</dbReference>
<evidence type="ECO:0000256" key="3">
    <source>
        <dbReference type="HAMAP-Rule" id="MF_01395"/>
    </source>
</evidence>
<protein>
    <recommendedName>
        <fullName evidence="3">Acetyl-coenzyme A carboxylase carboxyl transferase subunit beta</fullName>
        <shortName evidence="3">ACCase subunit beta</shortName>
        <shortName evidence="3">Acetyl-CoA carboxylase carboxyltransferase subunit beta</shortName>
        <ecNumber evidence="3">2.1.3.15</ecNumber>
    </recommendedName>
</protein>
<keyword evidence="3" id="KW-0479">Metal-binding</keyword>
<dbReference type="PANTHER" id="PTHR42995">
    <property type="entry name" value="ACETYL-COENZYME A CARBOXYLASE CARBOXYL TRANSFERASE SUBUNIT BETA, CHLOROPLASTIC"/>
    <property type="match status" value="1"/>
</dbReference>
<feature type="zinc finger region" description="C4-type" evidence="3">
    <location>
        <begin position="36"/>
        <end position="58"/>
    </location>
</feature>
<comment type="similarity">
    <text evidence="3">Belongs to the AccD/PCCB family.</text>
</comment>
<dbReference type="InterPro" id="IPR011762">
    <property type="entry name" value="COA_CT_N"/>
</dbReference>
<dbReference type="GO" id="GO:0009317">
    <property type="term" value="C:acetyl-CoA carboxylase complex"/>
    <property type="evidence" value="ECO:0007669"/>
    <property type="project" value="InterPro"/>
</dbReference>
<dbReference type="NCBIfam" id="TIGR00515">
    <property type="entry name" value="accD"/>
    <property type="match status" value="1"/>
</dbReference>
<organism evidence="5">
    <name type="scientific">Chlorella sp. ATCC 30562</name>
    <dbReference type="NCBI Taxonomy" id="2025116"/>
    <lineage>
        <taxon>Eukaryota</taxon>
        <taxon>Viridiplantae</taxon>
        <taxon>Chlorophyta</taxon>
        <taxon>core chlorophytes</taxon>
        <taxon>Trebouxiophyceae</taxon>
        <taxon>Chlorellales</taxon>
        <taxon>Chlorellaceae</taxon>
        <taxon>Chlorella clade</taxon>
        <taxon>Chlorella</taxon>
    </lineage>
</organism>
<evidence type="ECO:0000256" key="1">
    <source>
        <dbReference type="ARBA" id="ARBA00011842"/>
    </source>
</evidence>
<feature type="domain" description="CoA carboxyltransferase N-terminal" evidence="4">
    <location>
        <begin position="32"/>
        <end position="302"/>
    </location>
</feature>
<dbReference type="HAMAP" id="MF_01395">
    <property type="entry name" value="AcetylCoA_CT_beta"/>
    <property type="match status" value="1"/>
</dbReference>
<feature type="binding site" evidence="3">
    <location>
        <position position="58"/>
    </location>
    <ligand>
        <name>Zn(2+)</name>
        <dbReference type="ChEBI" id="CHEBI:29105"/>
    </ligand>
</feature>
<comment type="catalytic activity">
    <reaction evidence="3">
        <text>N(6)-carboxybiotinyl-L-lysyl-[protein] + acetyl-CoA = N(6)-biotinyl-L-lysyl-[protein] + malonyl-CoA</text>
        <dbReference type="Rhea" id="RHEA:54728"/>
        <dbReference type="Rhea" id="RHEA-COMP:10505"/>
        <dbReference type="Rhea" id="RHEA-COMP:10506"/>
        <dbReference type="ChEBI" id="CHEBI:57288"/>
        <dbReference type="ChEBI" id="CHEBI:57384"/>
        <dbReference type="ChEBI" id="CHEBI:83144"/>
        <dbReference type="ChEBI" id="CHEBI:83145"/>
        <dbReference type="EC" id="2.1.3.15"/>
    </reaction>
</comment>
<geneLocation type="plastid" evidence="5"/>
<sequence>MSILSWIENQRKLKLLNAPKYNHPESDVSQGLWTRCDHCGVILYIKHLKENLRVCFGCGSHLQMSSTERIEYLIDTGTWRPFDETVSPCDPLEFRDQKAYIERLKDAQERTGLQDAVQTGTGLLDGIPVALGVMDFNFMGGSMGSVVGEKITRLIEYATQEGLSVILVCASGGARMQEGILSLMQMAKISAALHVHQNCAKLLYISVLTSPTTGGVTASFAMLGDLIFAEPKALIGFAGRRVIEQTLQEQLPDDFQTAEYLLHHGLLDLIVPRSFLKQALSETITLYKEAPLKVHGRIPYGERGPLTKIREEQLRRFIKSPKNSEYTQLISEFEELLSILNGDKTIPSELELSNPETVKKAFDLACGTQTRLDWLNYQSTEFRVRSVF</sequence>
<dbReference type="UniPathway" id="UPA00655">
    <property type="reaction ID" value="UER00711"/>
</dbReference>
<comment type="pathway">
    <text evidence="3">Lipid metabolism; malonyl-CoA biosynthesis; malonyl-CoA from acetyl-CoA: step 1/1.</text>
</comment>
<dbReference type="Pfam" id="PF01039">
    <property type="entry name" value="Carboxyl_trans"/>
    <property type="match status" value="1"/>
</dbReference>
<dbReference type="GO" id="GO:0005524">
    <property type="term" value="F:ATP binding"/>
    <property type="evidence" value="ECO:0007669"/>
    <property type="project" value="UniProtKB-KW"/>
</dbReference>
<comment type="subunit">
    <text evidence="3">Acetyl-CoA carboxylase is a heterohexamer composed of biotin carboxyl carrier protein (AccB), biotin carboxylase (AccC) and two subunits each of ACCase subunit alpha (AccA) and ACCase subunit beta (AccD).</text>
</comment>
<proteinExistence type="inferred from homology"/>
<evidence type="ECO:0000259" key="4">
    <source>
        <dbReference type="PROSITE" id="PS50980"/>
    </source>
</evidence>
<dbReference type="InterPro" id="IPR034733">
    <property type="entry name" value="AcCoA_carboxyl_beta"/>
</dbReference>
<dbReference type="AlphaFoldDB" id="A0A2I4S713"/>
<keyword evidence="3" id="KW-0067">ATP-binding</keyword>
<comment type="function">
    <text evidence="3">Component of the acetyl coenzyme A carboxylase (ACC) complex. Biotin carboxylase (BC) catalyzes the carboxylation of biotin on its carrier protein (BCCP) and then the CO(2) group is transferred by the transcarboxylase to acetyl-CoA to form malonyl-CoA.</text>
</comment>
<keyword evidence="3" id="KW-0862">Zinc</keyword>
<dbReference type="GO" id="GO:0006633">
    <property type="term" value="P:fatty acid biosynthetic process"/>
    <property type="evidence" value="ECO:0007669"/>
    <property type="project" value="UniProtKB-KW"/>
</dbReference>
<dbReference type="GO" id="GO:0016743">
    <property type="term" value="F:carboxyl- or carbamoyltransferase activity"/>
    <property type="evidence" value="ECO:0007669"/>
    <property type="project" value="UniProtKB-UniRule"/>
</dbReference>
<name>A0A2I4S713_9CHLO</name>
<dbReference type="GO" id="GO:0003989">
    <property type="term" value="F:acetyl-CoA carboxylase activity"/>
    <property type="evidence" value="ECO:0007669"/>
    <property type="project" value="InterPro"/>
</dbReference>
<dbReference type="SMR" id="A0A2I4S713"/>
<keyword evidence="3" id="KW-0444">Lipid biosynthesis</keyword>
<dbReference type="PANTHER" id="PTHR42995:SF5">
    <property type="entry name" value="ACETYL-COENZYME A CARBOXYLASE CARBOXYL TRANSFERASE SUBUNIT BETA, CHLOROPLASTIC"/>
    <property type="match status" value="1"/>
</dbReference>
<keyword evidence="2 3" id="KW-0808">Transferase</keyword>
<comment type="cofactor">
    <cofactor evidence="3">
        <name>Zn(2+)</name>
        <dbReference type="ChEBI" id="CHEBI:29105"/>
    </cofactor>
    <text evidence="3">Binds 1 zinc ion per subunit.</text>
</comment>
<accession>A0A2I4S713</accession>
<dbReference type="Gene3D" id="3.90.226.10">
    <property type="entry name" value="2-enoyl-CoA Hydratase, Chain A, domain 1"/>
    <property type="match status" value="1"/>
</dbReference>
<feature type="binding site" evidence="3">
    <location>
        <position position="39"/>
    </location>
    <ligand>
        <name>Zn(2+)</name>
        <dbReference type="ChEBI" id="CHEBI:29105"/>
    </ligand>
</feature>
<dbReference type="PRINTS" id="PR01070">
    <property type="entry name" value="ACCCTRFRASEB"/>
</dbReference>
<feature type="binding site" evidence="3">
    <location>
        <position position="36"/>
    </location>
    <ligand>
        <name>Zn(2+)</name>
        <dbReference type="ChEBI" id="CHEBI:29105"/>
    </ligand>
</feature>
<keyword evidence="5" id="KW-0934">Plastid</keyword>
<dbReference type="SUPFAM" id="SSF52096">
    <property type="entry name" value="ClpP/crotonase"/>
    <property type="match status" value="1"/>
</dbReference>
<keyword evidence="3" id="KW-0275">Fatty acid biosynthesis</keyword>
<comment type="subunit">
    <text evidence="1">Acetyl-CoA carboxylase is a heterohexamer composed of biotin carboxyl carrier protein, biotin carboxylase and 2 subunits each of ACCase subunit alpha and ACCase plastid-coded subunit beta (accD).</text>
</comment>
<keyword evidence="3" id="KW-0443">Lipid metabolism</keyword>
<dbReference type="PROSITE" id="PS50980">
    <property type="entry name" value="COA_CT_NTER"/>
    <property type="match status" value="1"/>
</dbReference>
<evidence type="ECO:0000256" key="2">
    <source>
        <dbReference type="ARBA" id="ARBA00022679"/>
    </source>
</evidence>
<dbReference type="InterPro" id="IPR029045">
    <property type="entry name" value="ClpP/crotonase-like_dom_sf"/>
</dbReference>
<gene>
    <name evidence="3 5" type="primary">accD</name>
</gene>
<keyword evidence="3" id="KW-0276">Fatty acid metabolism</keyword>
<feature type="binding site" evidence="3">
    <location>
        <position position="55"/>
    </location>
    <ligand>
        <name>Zn(2+)</name>
        <dbReference type="ChEBI" id="CHEBI:29105"/>
    </ligand>
</feature>
<dbReference type="GO" id="GO:2001295">
    <property type="term" value="P:malonyl-CoA biosynthetic process"/>
    <property type="evidence" value="ECO:0007669"/>
    <property type="project" value="UniProtKB-UniRule"/>
</dbReference>